<reference evidence="3" key="1">
    <citation type="journal article" date="2021" name="Nat. Commun.">
        <title>Genetic determinants of endophytism in the Arabidopsis root mycobiome.</title>
        <authorList>
            <person name="Mesny F."/>
            <person name="Miyauchi S."/>
            <person name="Thiergart T."/>
            <person name="Pickel B."/>
            <person name="Atanasova L."/>
            <person name="Karlsson M."/>
            <person name="Huettel B."/>
            <person name="Barry K.W."/>
            <person name="Haridas S."/>
            <person name="Chen C."/>
            <person name="Bauer D."/>
            <person name="Andreopoulos W."/>
            <person name="Pangilinan J."/>
            <person name="LaButti K."/>
            <person name="Riley R."/>
            <person name="Lipzen A."/>
            <person name="Clum A."/>
            <person name="Drula E."/>
            <person name="Henrissat B."/>
            <person name="Kohler A."/>
            <person name="Grigoriev I.V."/>
            <person name="Martin F.M."/>
            <person name="Hacquard S."/>
        </authorList>
    </citation>
    <scope>NUCLEOTIDE SEQUENCE</scope>
    <source>
        <strain evidence="3">MPI-CAGE-AT-0016</strain>
    </source>
</reference>
<evidence type="ECO:0000313" key="3">
    <source>
        <dbReference type="EMBL" id="KAH7367938.1"/>
    </source>
</evidence>
<accession>A0A8K0TLX2</accession>
<feature type="compositionally biased region" description="Basic and acidic residues" evidence="1">
    <location>
        <begin position="160"/>
        <end position="169"/>
    </location>
</feature>
<protein>
    <submittedName>
        <fullName evidence="3">Uncharacterized protein</fullName>
    </submittedName>
</protein>
<feature type="chain" id="PRO_5035443875" evidence="2">
    <location>
        <begin position="18"/>
        <end position="243"/>
    </location>
</feature>
<dbReference type="Proteomes" id="UP000813385">
    <property type="component" value="Unassembled WGS sequence"/>
</dbReference>
<keyword evidence="2" id="KW-0732">Signal</keyword>
<feature type="region of interest" description="Disordered" evidence="1">
    <location>
        <begin position="197"/>
        <end position="243"/>
    </location>
</feature>
<organism evidence="3 4">
    <name type="scientific">Plectosphaerella cucumerina</name>
    <dbReference type="NCBI Taxonomy" id="40658"/>
    <lineage>
        <taxon>Eukaryota</taxon>
        <taxon>Fungi</taxon>
        <taxon>Dikarya</taxon>
        <taxon>Ascomycota</taxon>
        <taxon>Pezizomycotina</taxon>
        <taxon>Sordariomycetes</taxon>
        <taxon>Hypocreomycetidae</taxon>
        <taxon>Glomerellales</taxon>
        <taxon>Plectosphaerellaceae</taxon>
        <taxon>Plectosphaerella</taxon>
    </lineage>
</organism>
<dbReference type="EMBL" id="JAGPXD010000002">
    <property type="protein sequence ID" value="KAH7367938.1"/>
    <property type="molecule type" value="Genomic_DNA"/>
</dbReference>
<name>A0A8K0TLX2_9PEZI</name>
<feature type="signal peptide" evidence="2">
    <location>
        <begin position="1"/>
        <end position="17"/>
    </location>
</feature>
<evidence type="ECO:0000256" key="2">
    <source>
        <dbReference type="SAM" id="SignalP"/>
    </source>
</evidence>
<proteinExistence type="predicted"/>
<evidence type="ECO:0000256" key="1">
    <source>
        <dbReference type="SAM" id="MobiDB-lite"/>
    </source>
</evidence>
<evidence type="ECO:0000313" key="4">
    <source>
        <dbReference type="Proteomes" id="UP000813385"/>
    </source>
</evidence>
<feature type="compositionally biased region" description="Basic and acidic residues" evidence="1">
    <location>
        <begin position="197"/>
        <end position="212"/>
    </location>
</feature>
<sequence length="243" mass="27360">MRLSSVLVVGFAANAMAALLPKLISDIQSRKHMKEIEAAKKHNDQKGWSTTETVYMFPDDENPADYDEDDADAAVKYIIEKYPELFDLDKTWPSGKDKGRDFPFKLEPGERISQHEEIPVGKGQVAKVWQTKFDDTVRDGPKREPKEHHTVHSAKLPKPKGRDVPFKLEPGEHISQHGEIPLGKGQVAKIWQTKFDDTVREGPERGPEEHHIVHSAKLPRPKDGPKKNVSGREGLPGVAFPEK</sequence>
<comment type="caution">
    <text evidence="3">The sequence shown here is derived from an EMBL/GenBank/DDBJ whole genome shotgun (WGS) entry which is preliminary data.</text>
</comment>
<feature type="compositionally biased region" description="Basic and acidic residues" evidence="1">
    <location>
        <begin position="136"/>
        <end position="150"/>
    </location>
</feature>
<dbReference type="AlphaFoldDB" id="A0A8K0TLX2"/>
<keyword evidence="4" id="KW-1185">Reference proteome</keyword>
<feature type="region of interest" description="Disordered" evidence="1">
    <location>
        <begin position="136"/>
        <end position="169"/>
    </location>
</feature>
<gene>
    <name evidence="3" type="ORF">B0T11DRAFT_295667</name>
</gene>